<dbReference type="InterPro" id="IPR013083">
    <property type="entry name" value="Znf_RING/FYVE/PHD"/>
</dbReference>
<evidence type="ECO:0000256" key="4">
    <source>
        <dbReference type="PROSITE-ProRule" id="PRU00175"/>
    </source>
</evidence>
<feature type="domain" description="RING-type" evidence="6">
    <location>
        <begin position="125"/>
        <end position="170"/>
    </location>
</feature>
<dbReference type="STRING" id="212602.A0A420HFT3"/>
<reference evidence="7 8" key="1">
    <citation type="journal article" date="2018" name="BMC Genomics">
        <title>Comparative genome analyses reveal sequence features reflecting distinct modes of host-adaptation between dicot and monocot powdery mildew.</title>
        <authorList>
            <person name="Wu Y."/>
            <person name="Ma X."/>
            <person name="Pan Z."/>
            <person name="Kale S.D."/>
            <person name="Song Y."/>
            <person name="King H."/>
            <person name="Zhang Q."/>
            <person name="Presley C."/>
            <person name="Deng X."/>
            <person name="Wei C.I."/>
            <person name="Xiao S."/>
        </authorList>
    </citation>
    <scope>NUCLEOTIDE SEQUENCE [LARGE SCALE GENOMIC DNA]</scope>
    <source>
        <strain evidence="7">UMSG2</strain>
    </source>
</reference>
<keyword evidence="1" id="KW-0479">Metal-binding</keyword>
<evidence type="ECO:0000256" key="2">
    <source>
        <dbReference type="ARBA" id="ARBA00022771"/>
    </source>
</evidence>
<gene>
    <name evidence="7" type="ORF">OnM2_082002</name>
</gene>
<dbReference type="Gene3D" id="3.30.40.10">
    <property type="entry name" value="Zinc/RING finger domain, C3HC4 (zinc finger)"/>
    <property type="match status" value="1"/>
</dbReference>
<dbReference type="GO" id="GO:0005737">
    <property type="term" value="C:cytoplasm"/>
    <property type="evidence" value="ECO:0007669"/>
    <property type="project" value="TreeGrafter"/>
</dbReference>
<evidence type="ECO:0000313" key="7">
    <source>
        <dbReference type="EMBL" id="RKF56253.1"/>
    </source>
</evidence>
<sequence length="201" mass="23136">MSNPYEIDHNISSSEALRTRTRRPSMSSFFSQLAQVESTTTSHNNPHATPTPVDMAAAERLLQDQILHFLSMTSSIEHGDFLQSLIRSIEHDIDHPPTIVPGVSQSYLDQLERVSRKLLKKGEECKICGEEFLQDDYSLVVQLPCHPLHRFDLECIGPWLRLQGTCPLDRKNLEEDRKKRLEDLVRASQEEQDEEFDDMYA</sequence>
<dbReference type="GO" id="GO:0008270">
    <property type="term" value="F:zinc ion binding"/>
    <property type="evidence" value="ECO:0007669"/>
    <property type="project" value="UniProtKB-KW"/>
</dbReference>
<dbReference type="InterPro" id="IPR001841">
    <property type="entry name" value="Znf_RING"/>
</dbReference>
<comment type="caution">
    <text evidence="7">The sequence shown here is derived from an EMBL/GenBank/DDBJ whole genome shotgun (WGS) entry which is preliminary data.</text>
</comment>
<evidence type="ECO:0000313" key="8">
    <source>
        <dbReference type="Proteomes" id="UP000286134"/>
    </source>
</evidence>
<dbReference type="PANTHER" id="PTHR15710:SF241">
    <property type="entry name" value="RING-TYPE DOMAIN-CONTAINING PROTEIN"/>
    <property type="match status" value="1"/>
</dbReference>
<dbReference type="GO" id="GO:0016567">
    <property type="term" value="P:protein ubiquitination"/>
    <property type="evidence" value="ECO:0007669"/>
    <property type="project" value="TreeGrafter"/>
</dbReference>
<dbReference type="GO" id="GO:0061630">
    <property type="term" value="F:ubiquitin protein ligase activity"/>
    <property type="evidence" value="ECO:0007669"/>
    <property type="project" value="TreeGrafter"/>
</dbReference>
<keyword evidence="3" id="KW-0862">Zinc</keyword>
<proteinExistence type="predicted"/>
<dbReference type="PROSITE" id="PS50089">
    <property type="entry name" value="ZF_RING_2"/>
    <property type="match status" value="1"/>
</dbReference>
<dbReference type="Proteomes" id="UP000286134">
    <property type="component" value="Unassembled WGS sequence"/>
</dbReference>
<protein>
    <recommendedName>
        <fullName evidence="6">RING-type domain-containing protein</fullName>
    </recommendedName>
</protein>
<evidence type="ECO:0000259" key="6">
    <source>
        <dbReference type="PROSITE" id="PS50089"/>
    </source>
</evidence>
<dbReference type="AlphaFoldDB" id="A0A420HFT3"/>
<dbReference type="Pfam" id="PF13639">
    <property type="entry name" value="zf-RING_2"/>
    <property type="match status" value="1"/>
</dbReference>
<feature type="region of interest" description="Disordered" evidence="5">
    <location>
        <begin position="1"/>
        <end position="24"/>
    </location>
</feature>
<dbReference type="EMBL" id="MCFK01008293">
    <property type="protein sequence ID" value="RKF56253.1"/>
    <property type="molecule type" value="Genomic_DNA"/>
</dbReference>
<keyword evidence="8" id="KW-1185">Reference proteome</keyword>
<evidence type="ECO:0000256" key="5">
    <source>
        <dbReference type="SAM" id="MobiDB-lite"/>
    </source>
</evidence>
<name>A0A420HFT3_9PEZI</name>
<evidence type="ECO:0000256" key="3">
    <source>
        <dbReference type="ARBA" id="ARBA00022833"/>
    </source>
</evidence>
<keyword evidence="2 4" id="KW-0863">Zinc-finger</keyword>
<accession>A0A420HFT3</accession>
<evidence type="ECO:0000256" key="1">
    <source>
        <dbReference type="ARBA" id="ARBA00022723"/>
    </source>
</evidence>
<dbReference type="SUPFAM" id="SSF57850">
    <property type="entry name" value="RING/U-box"/>
    <property type="match status" value="1"/>
</dbReference>
<organism evidence="7 8">
    <name type="scientific">Erysiphe neolycopersici</name>
    <dbReference type="NCBI Taxonomy" id="212602"/>
    <lineage>
        <taxon>Eukaryota</taxon>
        <taxon>Fungi</taxon>
        <taxon>Dikarya</taxon>
        <taxon>Ascomycota</taxon>
        <taxon>Pezizomycotina</taxon>
        <taxon>Leotiomycetes</taxon>
        <taxon>Erysiphales</taxon>
        <taxon>Erysiphaceae</taxon>
        <taxon>Erysiphe</taxon>
    </lineage>
</organism>
<dbReference type="PANTHER" id="PTHR15710">
    <property type="entry name" value="E3 UBIQUITIN-PROTEIN LIGASE PRAJA"/>
    <property type="match status" value="1"/>
</dbReference>
<dbReference type="OrthoDB" id="8062037at2759"/>